<evidence type="ECO:0000313" key="1">
    <source>
        <dbReference type="EMBL" id="NYI95087.1"/>
    </source>
</evidence>
<accession>A0A853BKB8</accession>
<gene>
    <name evidence="1" type="ORF">HNR12_001364</name>
</gene>
<dbReference type="AlphaFoldDB" id="A0A853BKB8"/>
<comment type="caution">
    <text evidence="1">The sequence shown here is derived from an EMBL/GenBank/DDBJ whole genome shotgun (WGS) entry which is preliminary data.</text>
</comment>
<dbReference type="RefSeq" id="WP_179766677.1">
    <property type="nucleotide sequence ID" value="NZ_JACCFO010000001.1"/>
</dbReference>
<dbReference type="EMBL" id="JACCFO010000001">
    <property type="protein sequence ID" value="NYI95087.1"/>
    <property type="molecule type" value="Genomic_DNA"/>
</dbReference>
<keyword evidence="2" id="KW-1185">Reference proteome</keyword>
<evidence type="ECO:0000313" key="2">
    <source>
        <dbReference type="Proteomes" id="UP000575985"/>
    </source>
</evidence>
<reference evidence="1 2" key="1">
    <citation type="submission" date="2020-07" db="EMBL/GenBank/DDBJ databases">
        <title>Sequencing the genomes of 1000 actinobacteria strains.</title>
        <authorList>
            <person name="Klenk H.-P."/>
        </authorList>
    </citation>
    <scope>NUCLEOTIDE SEQUENCE [LARGE SCALE GENOMIC DNA]</scope>
    <source>
        <strain evidence="1 2">DSM 45927</strain>
    </source>
</reference>
<sequence length="373" mass="40553">MDAQNPAARRFPLVARWRPPCLPLPRRVGALAELAETAVAQEDPALASAVYNQAALLASDLGLPALARRLCRRHAAAYLHACPLAGAVAVRALEPVVNLARLRVRAGHGDDARRRLTALHDAVTTGTSAAFDGVTIPAGLARSRQDRHHVGSWLWRVLLADGTRTLTTACRWAEARAYIETHRGIGERMLDGRQVAVIAALAAHDTATATELLATTRAGEPWEQTVTACLSALCRRARGDNVHRLLTGLLDACEAEHVPPGLTVFAIRIRLTVLDIARETDHSARRRIVDELYKRTEAATDGYAARECLQHTAFMDLATDHQKTRCADLVSACALGSRRIRKEWSNALADAVSASDKVIQNDMRGTPKRKSKA</sequence>
<dbReference type="Proteomes" id="UP000575985">
    <property type="component" value="Unassembled WGS sequence"/>
</dbReference>
<organism evidence="1 2">
    <name type="scientific">Streptomonospora nanhaiensis</name>
    <dbReference type="NCBI Taxonomy" id="1323731"/>
    <lineage>
        <taxon>Bacteria</taxon>
        <taxon>Bacillati</taxon>
        <taxon>Actinomycetota</taxon>
        <taxon>Actinomycetes</taxon>
        <taxon>Streptosporangiales</taxon>
        <taxon>Nocardiopsidaceae</taxon>
        <taxon>Streptomonospora</taxon>
    </lineage>
</organism>
<name>A0A853BKB8_9ACTN</name>
<proteinExistence type="predicted"/>
<protein>
    <submittedName>
        <fullName evidence="1">Uncharacterized protein</fullName>
    </submittedName>
</protein>